<organism evidence="1">
    <name type="scientific">Anguilla anguilla</name>
    <name type="common">European freshwater eel</name>
    <name type="synonym">Muraena anguilla</name>
    <dbReference type="NCBI Taxonomy" id="7936"/>
    <lineage>
        <taxon>Eukaryota</taxon>
        <taxon>Metazoa</taxon>
        <taxon>Chordata</taxon>
        <taxon>Craniata</taxon>
        <taxon>Vertebrata</taxon>
        <taxon>Euteleostomi</taxon>
        <taxon>Actinopterygii</taxon>
        <taxon>Neopterygii</taxon>
        <taxon>Teleostei</taxon>
        <taxon>Anguilliformes</taxon>
        <taxon>Anguillidae</taxon>
        <taxon>Anguilla</taxon>
    </lineage>
</organism>
<evidence type="ECO:0008006" key="2">
    <source>
        <dbReference type="Google" id="ProtNLM"/>
    </source>
</evidence>
<reference evidence="1" key="2">
    <citation type="journal article" date="2015" name="Fish Shellfish Immunol.">
        <title>Early steps in the European eel (Anguilla anguilla)-Vibrio vulnificus interaction in the gills: Role of the RtxA13 toxin.</title>
        <authorList>
            <person name="Callol A."/>
            <person name="Pajuelo D."/>
            <person name="Ebbesson L."/>
            <person name="Teles M."/>
            <person name="MacKenzie S."/>
            <person name="Amaro C."/>
        </authorList>
    </citation>
    <scope>NUCLEOTIDE SEQUENCE</scope>
</reference>
<evidence type="ECO:0000313" key="1">
    <source>
        <dbReference type="EMBL" id="JAH31186.1"/>
    </source>
</evidence>
<dbReference type="PROSITE" id="PS51257">
    <property type="entry name" value="PROKAR_LIPOPROTEIN"/>
    <property type="match status" value="1"/>
</dbReference>
<proteinExistence type="predicted"/>
<dbReference type="EMBL" id="GBXM01077391">
    <property type="protein sequence ID" value="JAH31186.1"/>
    <property type="molecule type" value="Transcribed_RNA"/>
</dbReference>
<name>A0A0E9RPT7_ANGAN</name>
<dbReference type="AlphaFoldDB" id="A0A0E9RPT7"/>
<sequence length="50" mass="5718">MLHRFALHKNNGLFCGVAGLFCSCHRRRVLFTANVLTLLRAWSFENGCVH</sequence>
<reference evidence="1" key="1">
    <citation type="submission" date="2014-11" db="EMBL/GenBank/DDBJ databases">
        <authorList>
            <person name="Amaro Gonzalez C."/>
        </authorList>
    </citation>
    <scope>NUCLEOTIDE SEQUENCE</scope>
</reference>
<accession>A0A0E9RPT7</accession>
<protein>
    <recommendedName>
        <fullName evidence="2">Lipoprotein</fullName>
    </recommendedName>
</protein>